<protein>
    <submittedName>
        <fullName evidence="3">Uncharacterized protein</fullName>
    </submittedName>
</protein>
<evidence type="ECO:0000256" key="2">
    <source>
        <dbReference type="SAM" id="Phobius"/>
    </source>
</evidence>
<feature type="transmembrane region" description="Helical" evidence="2">
    <location>
        <begin position="205"/>
        <end position="225"/>
    </location>
</feature>
<feature type="region of interest" description="Disordered" evidence="1">
    <location>
        <begin position="123"/>
        <end position="148"/>
    </location>
</feature>
<keyword evidence="2" id="KW-0472">Membrane</keyword>
<keyword evidence="4" id="KW-1185">Reference proteome</keyword>
<evidence type="ECO:0000313" key="4">
    <source>
        <dbReference type="Proteomes" id="UP000736672"/>
    </source>
</evidence>
<dbReference type="Proteomes" id="UP000736672">
    <property type="component" value="Unassembled WGS sequence"/>
</dbReference>
<gene>
    <name evidence="3" type="ORF">B0J15DRAFT_462355</name>
</gene>
<name>A0A9P9KTM4_FUSSL</name>
<feature type="compositionally biased region" description="Low complexity" evidence="1">
    <location>
        <begin position="57"/>
        <end position="74"/>
    </location>
</feature>
<dbReference type="EMBL" id="JAGTJS010000005">
    <property type="protein sequence ID" value="KAH7268333.1"/>
    <property type="molecule type" value="Genomic_DNA"/>
</dbReference>
<accession>A0A9P9KTM4</accession>
<evidence type="ECO:0000313" key="3">
    <source>
        <dbReference type="EMBL" id="KAH7268333.1"/>
    </source>
</evidence>
<evidence type="ECO:0000256" key="1">
    <source>
        <dbReference type="SAM" id="MobiDB-lite"/>
    </source>
</evidence>
<reference evidence="3" key="1">
    <citation type="journal article" date="2021" name="Nat. Commun.">
        <title>Genetic determinants of endophytism in the Arabidopsis root mycobiome.</title>
        <authorList>
            <person name="Mesny F."/>
            <person name="Miyauchi S."/>
            <person name="Thiergart T."/>
            <person name="Pickel B."/>
            <person name="Atanasova L."/>
            <person name="Karlsson M."/>
            <person name="Huettel B."/>
            <person name="Barry K.W."/>
            <person name="Haridas S."/>
            <person name="Chen C."/>
            <person name="Bauer D."/>
            <person name="Andreopoulos W."/>
            <person name="Pangilinan J."/>
            <person name="LaButti K."/>
            <person name="Riley R."/>
            <person name="Lipzen A."/>
            <person name="Clum A."/>
            <person name="Drula E."/>
            <person name="Henrissat B."/>
            <person name="Kohler A."/>
            <person name="Grigoriev I.V."/>
            <person name="Martin F.M."/>
            <person name="Hacquard S."/>
        </authorList>
    </citation>
    <scope>NUCLEOTIDE SEQUENCE</scope>
    <source>
        <strain evidence="3">FSSC 5 MPI-SDFR-AT-0091</strain>
    </source>
</reference>
<proteinExistence type="predicted"/>
<feature type="compositionally biased region" description="Basic and acidic residues" evidence="1">
    <location>
        <begin position="8"/>
        <end position="22"/>
    </location>
</feature>
<keyword evidence="2" id="KW-1133">Transmembrane helix</keyword>
<comment type="caution">
    <text evidence="3">The sequence shown here is derived from an EMBL/GenBank/DDBJ whole genome shotgun (WGS) entry which is preliminary data.</text>
</comment>
<sequence>MHTPFATRHQDAKPSSRPDKHCSPATSPHRIVANASNTSLDHLHPGSKFLAMGRALSTSPSASASTSKPYYSPSPTSPVQPPISSRPNPFNAPSPSLPSTRLLLTQLPSSRFSWEQSAEGVSVRCDDHQSAVPHMTPSGESRSHPASADYLTQNDKTTKEKDDMSSGLAPLIISRISRTRTRRMDPRNVDRRQPWCFINNRLLRWTFYAVLCWLLLDILQSFLVLRRPLWPEGYRPVFTAPDVLPVYQRFQGMRSRQPPLPQDSKFIQLPPIC</sequence>
<keyword evidence="2" id="KW-0812">Transmembrane</keyword>
<feature type="region of interest" description="Disordered" evidence="1">
    <location>
        <begin position="1"/>
        <end position="31"/>
    </location>
</feature>
<feature type="region of interest" description="Disordered" evidence="1">
    <location>
        <begin position="54"/>
        <end position="99"/>
    </location>
</feature>
<organism evidence="3 4">
    <name type="scientific">Fusarium solani</name>
    <name type="common">Filamentous fungus</name>
    <dbReference type="NCBI Taxonomy" id="169388"/>
    <lineage>
        <taxon>Eukaryota</taxon>
        <taxon>Fungi</taxon>
        <taxon>Dikarya</taxon>
        <taxon>Ascomycota</taxon>
        <taxon>Pezizomycotina</taxon>
        <taxon>Sordariomycetes</taxon>
        <taxon>Hypocreomycetidae</taxon>
        <taxon>Hypocreales</taxon>
        <taxon>Nectriaceae</taxon>
        <taxon>Fusarium</taxon>
        <taxon>Fusarium solani species complex</taxon>
    </lineage>
</organism>
<dbReference type="AlphaFoldDB" id="A0A9P9KTM4"/>